<evidence type="ECO:0000256" key="3">
    <source>
        <dbReference type="ARBA" id="ARBA00022729"/>
    </source>
</evidence>
<comment type="similarity">
    <text evidence="9">Belongs to the immunoglobulin superfamily. TIM family.</text>
</comment>
<keyword evidence="5 10" id="KW-0472">Membrane</keyword>
<dbReference type="InterPro" id="IPR007110">
    <property type="entry name" value="Ig-like_dom"/>
</dbReference>
<evidence type="ECO:0000256" key="11">
    <source>
        <dbReference type="SAM" id="SignalP"/>
    </source>
</evidence>
<keyword evidence="6" id="KW-1015">Disulfide bond</keyword>
<feature type="signal peptide" evidence="11">
    <location>
        <begin position="1"/>
        <end position="21"/>
    </location>
</feature>
<dbReference type="GO" id="GO:0060097">
    <property type="term" value="P:cytoskeletal rearrangement involved in phagocytosis, engulfment"/>
    <property type="evidence" value="ECO:0007669"/>
    <property type="project" value="TreeGrafter"/>
</dbReference>
<evidence type="ECO:0000313" key="14">
    <source>
        <dbReference type="Proteomes" id="UP001044222"/>
    </source>
</evidence>
<dbReference type="PROSITE" id="PS50835">
    <property type="entry name" value="IG_LIKE"/>
    <property type="match status" value="1"/>
</dbReference>
<dbReference type="PANTHER" id="PTHR46608:SF3">
    <property type="entry name" value="T-CELL IMMUNOGLOBULIN AND MUCIN DOMAIN-CONTAINING PROTEIN 4"/>
    <property type="match status" value="1"/>
</dbReference>
<evidence type="ECO:0000256" key="10">
    <source>
        <dbReference type="SAM" id="Phobius"/>
    </source>
</evidence>
<gene>
    <name evidence="13" type="ORF">ANANG_G00073320</name>
</gene>
<evidence type="ECO:0000256" key="9">
    <source>
        <dbReference type="ARBA" id="ARBA00038203"/>
    </source>
</evidence>
<dbReference type="InterPro" id="IPR036179">
    <property type="entry name" value="Ig-like_dom_sf"/>
</dbReference>
<evidence type="ECO:0000256" key="4">
    <source>
        <dbReference type="ARBA" id="ARBA00022989"/>
    </source>
</evidence>
<dbReference type="AlphaFoldDB" id="A0A9D3MQS9"/>
<sequence>MRRLCAVFYCTTLSVLSVCVGSMLTLIGKTGESVTLPCRYDIIANGLTEMCWGRGEVPTSKCSNTIVSTDGEKVTFSESDRYRLQSGVQEGNVSLTIINVTENDSGIYGCRVEISGWFNDLKLNFYLITVKGVPESNTPLNTTELPVFYSDAQRGEGTTPPADTGNSDIPVLVSVQDQEISQRFSGNVIRIGAAIFIPGLIIIVILELRSRQEKQRRSAEQLDHSAPNVQIRN</sequence>
<proteinExistence type="inferred from homology"/>
<evidence type="ECO:0000256" key="6">
    <source>
        <dbReference type="ARBA" id="ARBA00023157"/>
    </source>
</evidence>
<dbReference type="PANTHER" id="PTHR46608">
    <property type="entry name" value="T-CELL IMMUNOGLOBULIN AND MUCIN DOMAIN-CONTAINING PROTEIN 4"/>
    <property type="match status" value="1"/>
</dbReference>
<dbReference type="Gene3D" id="2.60.40.10">
    <property type="entry name" value="Immunoglobulins"/>
    <property type="match status" value="1"/>
</dbReference>
<dbReference type="EMBL" id="JAFIRN010000003">
    <property type="protein sequence ID" value="KAG5853429.1"/>
    <property type="molecule type" value="Genomic_DNA"/>
</dbReference>
<feature type="chain" id="PRO_5039169762" description="Ig-like domain-containing protein" evidence="11">
    <location>
        <begin position="22"/>
        <end position="233"/>
    </location>
</feature>
<dbReference type="GO" id="GO:0016020">
    <property type="term" value="C:membrane"/>
    <property type="evidence" value="ECO:0007669"/>
    <property type="project" value="UniProtKB-SubCell"/>
</dbReference>
<dbReference type="FunFam" id="2.60.40.10:FF:000774">
    <property type="entry name" value="Hepatitis A virus cellular receptor 1"/>
    <property type="match status" value="1"/>
</dbReference>
<dbReference type="Proteomes" id="UP001044222">
    <property type="component" value="Unassembled WGS sequence"/>
</dbReference>
<feature type="transmembrane region" description="Helical" evidence="10">
    <location>
        <begin position="188"/>
        <end position="208"/>
    </location>
</feature>
<accession>A0A9D3MQS9</accession>
<organism evidence="13 14">
    <name type="scientific">Anguilla anguilla</name>
    <name type="common">European freshwater eel</name>
    <name type="synonym">Muraena anguilla</name>
    <dbReference type="NCBI Taxonomy" id="7936"/>
    <lineage>
        <taxon>Eukaryota</taxon>
        <taxon>Metazoa</taxon>
        <taxon>Chordata</taxon>
        <taxon>Craniata</taxon>
        <taxon>Vertebrata</taxon>
        <taxon>Euteleostomi</taxon>
        <taxon>Actinopterygii</taxon>
        <taxon>Neopterygii</taxon>
        <taxon>Teleostei</taxon>
        <taxon>Anguilliformes</taxon>
        <taxon>Anguillidae</taxon>
        <taxon>Anguilla</taxon>
    </lineage>
</organism>
<dbReference type="SMART" id="SM00409">
    <property type="entry name" value="IG"/>
    <property type="match status" value="1"/>
</dbReference>
<protein>
    <recommendedName>
        <fullName evidence="12">Ig-like domain-containing protein</fullName>
    </recommendedName>
</protein>
<evidence type="ECO:0000256" key="2">
    <source>
        <dbReference type="ARBA" id="ARBA00022692"/>
    </source>
</evidence>
<evidence type="ECO:0000313" key="13">
    <source>
        <dbReference type="EMBL" id="KAG5853429.1"/>
    </source>
</evidence>
<evidence type="ECO:0000256" key="5">
    <source>
        <dbReference type="ARBA" id="ARBA00023136"/>
    </source>
</evidence>
<dbReference type="GO" id="GO:0001786">
    <property type="term" value="F:phosphatidylserine binding"/>
    <property type="evidence" value="ECO:0007669"/>
    <property type="project" value="TreeGrafter"/>
</dbReference>
<dbReference type="GO" id="GO:0043277">
    <property type="term" value="P:apoptotic cell clearance"/>
    <property type="evidence" value="ECO:0007669"/>
    <property type="project" value="TreeGrafter"/>
</dbReference>
<name>A0A9D3MQS9_ANGAN</name>
<feature type="domain" description="Ig-like" evidence="12">
    <location>
        <begin position="31"/>
        <end position="113"/>
    </location>
</feature>
<dbReference type="InterPro" id="IPR003599">
    <property type="entry name" value="Ig_sub"/>
</dbReference>
<keyword evidence="2 10" id="KW-0812">Transmembrane</keyword>
<evidence type="ECO:0000259" key="12">
    <source>
        <dbReference type="PROSITE" id="PS50835"/>
    </source>
</evidence>
<comment type="subcellular location">
    <subcellularLocation>
        <location evidence="1">Membrane</location>
        <topology evidence="1">Single-pass type I membrane protein</topology>
    </subcellularLocation>
</comment>
<keyword evidence="4 10" id="KW-1133">Transmembrane helix</keyword>
<evidence type="ECO:0000256" key="8">
    <source>
        <dbReference type="ARBA" id="ARBA00023319"/>
    </source>
</evidence>
<evidence type="ECO:0000256" key="1">
    <source>
        <dbReference type="ARBA" id="ARBA00004479"/>
    </source>
</evidence>
<comment type="caution">
    <text evidence="13">The sequence shown here is derived from an EMBL/GenBank/DDBJ whole genome shotgun (WGS) entry which is preliminary data.</text>
</comment>
<keyword evidence="14" id="KW-1185">Reference proteome</keyword>
<dbReference type="InterPro" id="IPR013106">
    <property type="entry name" value="Ig_V-set"/>
</dbReference>
<evidence type="ECO:0000256" key="7">
    <source>
        <dbReference type="ARBA" id="ARBA00023180"/>
    </source>
</evidence>
<dbReference type="Pfam" id="PF07686">
    <property type="entry name" value="V-set"/>
    <property type="match status" value="1"/>
</dbReference>
<dbReference type="SUPFAM" id="SSF48726">
    <property type="entry name" value="Immunoglobulin"/>
    <property type="match status" value="1"/>
</dbReference>
<keyword evidence="3 11" id="KW-0732">Signal</keyword>
<dbReference type="InterPro" id="IPR013783">
    <property type="entry name" value="Ig-like_fold"/>
</dbReference>
<keyword evidence="7" id="KW-0325">Glycoprotein</keyword>
<keyword evidence="8" id="KW-0393">Immunoglobulin domain</keyword>
<reference evidence="13" key="1">
    <citation type="submission" date="2021-01" db="EMBL/GenBank/DDBJ databases">
        <title>A chromosome-scale assembly of European eel, Anguilla anguilla.</title>
        <authorList>
            <person name="Henkel C."/>
            <person name="Jong-Raadsen S.A."/>
            <person name="Dufour S."/>
            <person name="Weltzien F.-A."/>
            <person name="Palstra A.P."/>
            <person name="Pelster B."/>
            <person name="Spaink H.P."/>
            <person name="Van Den Thillart G.E."/>
            <person name="Jansen H."/>
            <person name="Zahm M."/>
            <person name="Klopp C."/>
            <person name="Cedric C."/>
            <person name="Louis A."/>
            <person name="Berthelot C."/>
            <person name="Parey E."/>
            <person name="Roest Crollius H."/>
            <person name="Montfort J."/>
            <person name="Robinson-Rechavi M."/>
            <person name="Bucao C."/>
            <person name="Bouchez O."/>
            <person name="Gislard M."/>
            <person name="Lluch J."/>
            <person name="Milhes M."/>
            <person name="Lampietro C."/>
            <person name="Lopez Roques C."/>
            <person name="Donnadieu C."/>
            <person name="Braasch I."/>
            <person name="Desvignes T."/>
            <person name="Postlethwait J."/>
            <person name="Bobe J."/>
            <person name="Guiguen Y."/>
            <person name="Dirks R."/>
        </authorList>
    </citation>
    <scope>NUCLEOTIDE SEQUENCE</scope>
    <source>
        <strain evidence="13">Tag_6206</strain>
        <tissue evidence="13">Liver</tissue>
    </source>
</reference>